<comment type="function">
    <text evidence="1 16">Is required not only for elongation of protein synthesis but also for the initiation of all mRNA translation through initiator tRNA(fMet) aminoacylation.</text>
</comment>
<dbReference type="InterPro" id="IPR004495">
    <property type="entry name" value="Met-tRNA-synth_bsu_C"/>
</dbReference>
<feature type="binding site" evidence="16">
    <location>
        <position position="159"/>
    </location>
    <ligand>
        <name>Zn(2+)</name>
        <dbReference type="ChEBI" id="CHEBI:29105"/>
    </ligand>
</feature>
<dbReference type="GO" id="GO:0005524">
    <property type="term" value="F:ATP binding"/>
    <property type="evidence" value="ECO:0007669"/>
    <property type="project" value="UniProtKB-UniRule"/>
</dbReference>
<accession>A0A3A1Y6D2</accession>
<evidence type="ECO:0000256" key="8">
    <source>
        <dbReference type="ARBA" id="ARBA00022723"/>
    </source>
</evidence>
<dbReference type="PANTHER" id="PTHR45765:SF1">
    <property type="entry name" value="METHIONINE--TRNA LIGASE, CYTOPLASMIC"/>
    <property type="match status" value="1"/>
</dbReference>
<dbReference type="Pfam" id="PF01588">
    <property type="entry name" value="tRNA_bind"/>
    <property type="match status" value="1"/>
</dbReference>
<evidence type="ECO:0000256" key="14">
    <source>
        <dbReference type="ARBA" id="ARBA00023146"/>
    </source>
</evidence>
<feature type="binding site" evidence="16">
    <location>
        <position position="143"/>
    </location>
    <ligand>
        <name>Zn(2+)</name>
        <dbReference type="ChEBI" id="CHEBI:29105"/>
    </ligand>
</feature>
<dbReference type="AlphaFoldDB" id="A0A3A1Y6D2"/>
<keyword evidence="10 16" id="KW-0862">Zinc</keyword>
<comment type="cofactor">
    <cofactor evidence="16">
        <name>Zn(2+)</name>
        <dbReference type="ChEBI" id="CHEBI:29105"/>
    </cofactor>
    <text evidence="16">Binds 1 zinc ion per subunit.</text>
</comment>
<organism evidence="19 20">
    <name type="scientific">Psittacicella gerlachiana</name>
    <dbReference type="NCBI Taxonomy" id="2028574"/>
    <lineage>
        <taxon>Bacteria</taxon>
        <taxon>Pseudomonadati</taxon>
        <taxon>Pseudomonadota</taxon>
        <taxon>Gammaproteobacteria</taxon>
        <taxon>Pasteurellales</taxon>
        <taxon>Psittacicellaceae</taxon>
        <taxon>Psittacicella</taxon>
    </lineage>
</organism>
<dbReference type="CDD" id="cd07957">
    <property type="entry name" value="Anticodon_Ia_Met"/>
    <property type="match status" value="1"/>
</dbReference>
<keyword evidence="20" id="KW-1185">Reference proteome</keyword>
<keyword evidence="7 16" id="KW-0436">Ligase</keyword>
<dbReference type="SUPFAM" id="SSF52374">
    <property type="entry name" value="Nucleotidylyl transferase"/>
    <property type="match status" value="1"/>
</dbReference>
<evidence type="ECO:0000256" key="2">
    <source>
        <dbReference type="ARBA" id="ARBA00004496"/>
    </source>
</evidence>
<feature type="binding site" evidence="16">
    <location>
        <position position="156"/>
    </location>
    <ligand>
        <name>Zn(2+)</name>
        <dbReference type="ChEBI" id="CHEBI:29105"/>
    </ligand>
</feature>
<keyword evidence="9 16" id="KW-0547">Nucleotide-binding</keyword>
<dbReference type="Proteomes" id="UP000265964">
    <property type="component" value="Unassembled WGS sequence"/>
</dbReference>
<dbReference type="InterPro" id="IPR002547">
    <property type="entry name" value="tRNA-bd_dom"/>
</dbReference>
<feature type="short sequence motif" description="'KMSKS' region" evidence="16">
    <location>
        <begin position="329"/>
        <end position="333"/>
    </location>
</feature>
<dbReference type="InterPro" id="IPR001412">
    <property type="entry name" value="aa-tRNA-synth_I_CS"/>
</dbReference>
<name>A0A3A1Y6D2_9GAMM</name>
<dbReference type="GO" id="GO:0046872">
    <property type="term" value="F:metal ion binding"/>
    <property type="evidence" value="ECO:0007669"/>
    <property type="project" value="UniProtKB-KW"/>
</dbReference>
<dbReference type="CDD" id="cd00814">
    <property type="entry name" value="MetRS_core"/>
    <property type="match status" value="1"/>
</dbReference>
<keyword evidence="14 16" id="KW-0030">Aminoacyl-tRNA synthetase</keyword>
<dbReference type="GO" id="GO:0005829">
    <property type="term" value="C:cytosol"/>
    <property type="evidence" value="ECO:0007669"/>
    <property type="project" value="TreeGrafter"/>
</dbReference>
<evidence type="ECO:0000256" key="10">
    <source>
        <dbReference type="ARBA" id="ARBA00022833"/>
    </source>
</evidence>
<evidence type="ECO:0000256" key="1">
    <source>
        <dbReference type="ARBA" id="ARBA00003314"/>
    </source>
</evidence>
<keyword evidence="5 16" id="KW-0963">Cytoplasm</keyword>
<protein>
    <recommendedName>
        <fullName evidence="16">Methionine--tRNA ligase</fullName>
        <ecNumber evidence="16">6.1.1.10</ecNumber>
    </recommendedName>
    <alternativeName>
        <fullName evidence="16">Methionyl-tRNA synthetase</fullName>
        <shortName evidence="16">MetRS</shortName>
    </alternativeName>
</protein>
<feature type="binding site" evidence="16">
    <location>
        <position position="332"/>
    </location>
    <ligand>
        <name>ATP</name>
        <dbReference type="ChEBI" id="CHEBI:30616"/>
    </ligand>
</feature>
<keyword evidence="6 16" id="KW-0820">tRNA-binding</keyword>
<keyword evidence="11 16" id="KW-0067">ATP-binding</keyword>
<dbReference type="InterPro" id="IPR014729">
    <property type="entry name" value="Rossmann-like_a/b/a_fold"/>
</dbReference>
<dbReference type="NCBIfam" id="NF001100">
    <property type="entry name" value="PRK00133.1"/>
    <property type="match status" value="1"/>
</dbReference>
<comment type="subunit">
    <text evidence="4 16">Homodimer.</text>
</comment>
<evidence type="ECO:0000313" key="19">
    <source>
        <dbReference type="EMBL" id="RIY33175.1"/>
    </source>
</evidence>
<sequence>MSKKTLVTVALPYANNDLHLGHMLEYTQVDIWVRYLRMIGKDVSFIGGADAHGTPIMLRSRLLGITPNQLVTDFRNNYLDIFKDYNISFDNFSSTENKIHHDNVQEIYKNLEQKGYIVEKEIEQFYDTVEQMFLPDRYIKGECPNCHAPDQYGDNCEVCSSIYSPTELINPYSVLSKSKPELRKSVHQFFDLPQFEQKLQTWLTESKIQPEIANKMREWFEQGLQQWDISRDAPYFGIEVPGKADKYFYVWLDAPIGYLSSFKEFCQEKGLDYESLISADNEQMEMYNFIGKDIIYFHSLFWPALLMGAGYRLPSNIFAHGYVTVNGVKMSKSRGTFIKAKTWLKYVEADALRYYYAAKLNPSIADVDLNLEDFVSRVNADIVNKYVNIASRASSFLTKQFNNRLAVDLDEPLNYQAFTTKFEEIGQAFYSLNYSKAIREISALADEANRYFTERAPWVIAKDPERQKELHRVCTQTIFYFRAIMTLLKPIVPEIVAKAEAFLGESLTWASLNQLPFGKQINQFTPIFTRLENATFEKLIEESKAEAQAEKALNEKLQQDFEAKQNNGQEDVQPREFISIDDFTKVDLRLGVVLECSEVKESNKLLQFKVDLGNGDIRNIFSGIKSYYNKPEELVGTNVVVVANLAPRKMKFGVSEGMILSAETADGLNLITVNGKKSPGKVA</sequence>
<evidence type="ECO:0000256" key="4">
    <source>
        <dbReference type="ARBA" id="ARBA00011738"/>
    </source>
</evidence>
<dbReference type="CDD" id="cd02800">
    <property type="entry name" value="tRNA_bind_EcMetRS_like"/>
    <property type="match status" value="1"/>
</dbReference>
<evidence type="ECO:0000256" key="16">
    <source>
        <dbReference type="HAMAP-Rule" id="MF_00098"/>
    </source>
</evidence>
<evidence type="ECO:0000256" key="13">
    <source>
        <dbReference type="ARBA" id="ARBA00022917"/>
    </source>
</evidence>
<dbReference type="Gene3D" id="2.20.28.20">
    <property type="entry name" value="Methionyl-tRNA synthetase, Zn-domain"/>
    <property type="match status" value="1"/>
</dbReference>
<dbReference type="FunFam" id="2.40.50.140:FF:000042">
    <property type="entry name" value="Methionine--tRNA ligase"/>
    <property type="match status" value="1"/>
</dbReference>
<dbReference type="Pfam" id="PF09334">
    <property type="entry name" value="tRNA-synt_1g"/>
    <property type="match status" value="1"/>
</dbReference>
<dbReference type="GO" id="GO:0004825">
    <property type="term" value="F:methionine-tRNA ligase activity"/>
    <property type="evidence" value="ECO:0007669"/>
    <property type="project" value="UniProtKB-UniRule"/>
</dbReference>
<dbReference type="PROSITE" id="PS00178">
    <property type="entry name" value="AA_TRNA_LIGASE_I"/>
    <property type="match status" value="1"/>
</dbReference>
<evidence type="ECO:0000256" key="6">
    <source>
        <dbReference type="ARBA" id="ARBA00022555"/>
    </source>
</evidence>
<dbReference type="InterPro" id="IPR015413">
    <property type="entry name" value="Methionyl/Leucyl_tRNA_Synth"/>
</dbReference>
<dbReference type="NCBIfam" id="TIGR00399">
    <property type="entry name" value="metG_C_term"/>
    <property type="match status" value="1"/>
</dbReference>
<dbReference type="SUPFAM" id="SSF57770">
    <property type="entry name" value="Methionyl-tRNA synthetase (MetRS), Zn-domain"/>
    <property type="match status" value="1"/>
</dbReference>
<dbReference type="InterPro" id="IPR033911">
    <property type="entry name" value="MetRS_core"/>
</dbReference>
<dbReference type="InterPro" id="IPR029038">
    <property type="entry name" value="MetRS_Zn"/>
</dbReference>
<evidence type="ECO:0000256" key="3">
    <source>
        <dbReference type="ARBA" id="ARBA00008258"/>
    </source>
</evidence>
<keyword evidence="13 16" id="KW-0648">Protein biosynthesis</keyword>
<evidence type="ECO:0000256" key="11">
    <source>
        <dbReference type="ARBA" id="ARBA00022840"/>
    </source>
</evidence>
<comment type="caution">
    <text evidence="19">The sequence shown here is derived from an EMBL/GenBank/DDBJ whole genome shotgun (WGS) entry which is preliminary data.</text>
</comment>
<feature type="coiled-coil region" evidence="17">
    <location>
        <begin position="540"/>
        <end position="567"/>
    </location>
</feature>
<dbReference type="OrthoDB" id="9810191at2"/>
<evidence type="ECO:0000259" key="18">
    <source>
        <dbReference type="PROSITE" id="PS50886"/>
    </source>
</evidence>
<feature type="domain" description="TRNA-binding" evidence="18">
    <location>
        <begin position="582"/>
        <end position="683"/>
    </location>
</feature>
<dbReference type="EMBL" id="NRJF01000202">
    <property type="protein sequence ID" value="RIY33175.1"/>
    <property type="molecule type" value="Genomic_DNA"/>
</dbReference>
<dbReference type="GO" id="GO:0006431">
    <property type="term" value="P:methionyl-tRNA aminoacylation"/>
    <property type="evidence" value="ECO:0007669"/>
    <property type="project" value="UniProtKB-UniRule"/>
</dbReference>
<feature type="short sequence motif" description="'HIGH' region" evidence="16">
    <location>
        <begin position="12"/>
        <end position="22"/>
    </location>
</feature>
<evidence type="ECO:0000256" key="5">
    <source>
        <dbReference type="ARBA" id="ARBA00022490"/>
    </source>
</evidence>
<dbReference type="InterPro" id="IPR041872">
    <property type="entry name" value="Anticodon_Met"/>
</dbReference>
<comment type="subcellular location">
    <subcellularLocation>
        <location evidence="2 16">Cytoplasm</location>
    </subcellularLocation>
</comment>
<reference evidence="19 20" key="1">
    <citation type="submission" date="2017-08" db="EMBL/GenBank/DDBJ databases">
        <title>Reclassification of Bisgaard taxon 37 and 44.</title>
        <authorList>
            <person name="Christensen H."/>
        </authorList>
    </citation>
    <scope>NUCLEOTIDE SEQUENCE [LARGE SCALE GENOMIC DNA]</scope>
    <source>
        <strain evidence="19 20">EEAB3T1</strain>
    </source>
</reference>
<dbReference type="GO" id="GO:0000049">
    <property type="term" value="F:tRNA binding"/>
    <property type="evidence" value="ECO:0007669"/>
    <property type="project" value="UniProtKB-UniRule"/>
</dbReference>
<keyword evidence="8 16" id="KW-0479">Metal-binding</keyword>
<gene>
    <name evidence="16 19" type="primary">metG</name>
    <name evidence="19" type="ORF">CKF59_06515</name>
</gene>
<dbReference type="PROSITE" id="PS50886">
    <property type="entry name" value="TRBD"/>
    <property type="match status" value="1"/>
</dbReference>
<keyword evidence="17" id="KW-0175">Coiled coil</keyword>
<evidence type="ECO:0000256" key="15">
    <source>
        <dbReference type="ARBA" id="ARBA00047364"/>
    </source>
</evidence>
<comment type="similarity">
    <text evidence="3 16">Belongs to the class-I aminoacyl-tRNA synthetase family. MetG type 1 subfamily.</text>
</comment>
<dbReference type="SUPFAM" id="SSF50249">
    <property type="entry name" value="Nucleic acid-binding proteins"/>
    <property type="match status" value="1"/>
</dbReference>
<dbReference type="Gene3D" id="3.40.50.620">
    <property type="entry name" value="HUPs"/>
    <property type="match status" value="1"/>
</dbReference>
<keyword evidence="12 16" id="KW-0694">RNA-binding</keyword>
<dbReference type="InterPro" id="IPR014758">
    <property type="entry name" value="Met-tRNA_synth"/>
</dbReference>
<dbReference type="FunFam" id="2.20.28.20:FF:000001">
    <property type="entry name" value="Methionine--tRNA ligase"/>
    <property type="match status" value="1"/>
</dbReference>
<dbReference type="PANTHER" id="PTHR45765">
    <property type="entry name" value="METHIONINE--TRNA LIGASE"/>
    <property type="match status" value="1"/>
</dbReference>
<dbReference type="RefSeq" id="WP_119535141.1">
    <property type="nucleotide sequence ID" value="NZ_NRJF01000202.1"/>
</dbReference>
<evidence type="ECO:0000256" key="17">
    <source>
        <dbReference type="SAM" id="Coils"/>
    </source>
</evidence>
<evidence type="ECO:0000256" key="12">
    <source>
        <dbReference type="ARBA" id="ARBA00022884"/>
    </source>
</evidence>
<dbReference type="InterPro" id="IPR012340">
    <property type="entry name" value="NA-bd_OB-fold"/>
</dbReference>
<dbReference type="PRINTS" id="PR01041">
    <property type="entry name" value="TRNASYNTHMET"/>
</dbReference>
<dbReference type="Gene3D" id="2.40.50.140">
    <property type="entry name" value="Nucleic acid-binding proteins"/>
    <property type="match status" value="1"/>
</dbReference>
<evidence type="ECO:0000313" key="20">
    <source>
        <dbReference type="Proteomes" id="UP000265964"/>
    </source>
</evidence>
<evidence type="ECO:0000256" key="7">
    <source>
        <dbReference type="ARBA" id="ARBA00022598"/>
    </source>
</evidence>
<dbReference type="InterPro" id="IPR009080">
    <property type="entry name" value="tRNAsynth_Ia_anticodon-bd"/>
</dbReference>
<dbReference type="InterPro" id="IPR023458">
    <property type="entry name" value="Met-tRNA_ligase_1"/>
</dbReference>
<comment type="catalytic activity">
    <reaction evidence="15 16">
        <text>tRNA(Met) + L-methionine + ATP = L-methionyl-tRNA(Met) + AMP + diphosphate</text>
        <dbReference type="Rhea" id="RHEA:13481"/>
        <dbReference type="Rhea" id="RHEA-COMP:9667"/>
        <dbReference type="Rhea" id="RHEA-COMP:9698"/>
        <dbReference type="ChEBI" id="CHEBI:30616"/>
        <dbReference type="ChEBI" id="CHEBI:33019"/>
        <dbReference type="ChEBI" id="CHEBI:57844"/>
        <dbReference type="ChEBI" id="CHEBI:78442"/>
        <dbReference type="ChEBI" id="CHEBI:78530"/>
        <dbReference type="ChEBI" id="CHEBI:456215"/>
        <dbReference type="EC" id="6.1.1.10"/>
    </reaction>
</comment>
<dbReference type="HAMAP" id="MF_00098">
    <property type="entry name" value="Met_tRNA_synth_type1"/>
    <property type="match status" value="1"/>
</dbReference>
<feature type="binding site" evidence="16">
    <location>
        <position position="146"/>
    </location>
    <ligand>
        <name>Zn(2+)</name>
        <dbReference type="ChEBI" id="CHEBI:29105"/>
    </ligand>
</feature>
<evidence type="ECO:0000256" key="9">
    <source>
        <dbReference type="ARBA" id="ARBA00022741"/>
    </source>
</evidence>
<dbReference type="Gene3D" id="1.10.730.10">
    <property type="entry name" value="Isoleucyl-tRNA Synthetase, Domain 1"/>
    <property type="match status" value="1"/>
</dbReference>
<proteinExistence type="inferred from homology"/>
<dbReference type="EC" id="6.1.1.10" evidence="16"/>
<dbReference type="SUPFAM" id="SSF47323">
    <property type="entry name" value="Anticodon-binding domain of a subclass of class I aminoacyl-tRNA synthetases"/>
    <property type="match status" value="1"/>
</dbReference>
<dbReference type="NCBIfam" id="TIGR00398">
    <property type="entry name" value="metG"/>
    <property type="match status" value="1"/>
</dbReference>